<evidence type="ECO:0000313" key="2">
    <source>
        <dbReference type="EMBL" id="KAK1892868.1"/>
    </source>
</evidence>
<gene>
    <name evidence="2" type="ORF">KUDE01_007939</name>
</gene>
<reference evidence="2" key="1">
    <citation type="submission" date="2023-04" db="EMBL/GenBank/DDBJ databases">
        <title>Chromosome-level genome of Chaenocephalus aceratus.</title>
        <authorList>
            <person name="Park H."/>
        </authorList>
    </citation>
    <scope>NUCLEOTIDE SEQUENCE</scope>
    <source>
        <strain evidence="2">DE</strain>
        <tissue evidence="2">Muscle</tissue>
    </source>
</reference>
<evidence type="ECO:0000256" key="1">
    <source>
        <dbReference type="SAM" id="MobiDB-lite"/>
    </source>
</evidence>
<dbReference type="Proteomes" id="UP001228049">
    <property type="component" value="Unassembled WGS sequence"/>
</dbReference>
<dbReference type="EMBL" id="JASDAP010000013">
    <property type="protein sequence ID" value="KAK1892868.1"/>
    <property type="molecule type" value="Genomic_DNA"/>
</dbReference>
<proteinExistence type="predicted"/>
<protein>
    <submittedName>
        <fullName evidence="2">WRKY transcription factor 50</fullName>
    </submittedName>
</protein>
<keyword evidence="3" id="KW-1185">Reference proteome</keyword>
<dbReference type="AlphaFoldDB" id="A0AAD9C1W8"/>
<feature type="compositionally biased region" description="Basic and acidic residues" evidence="1">
    <location>
        <begin position="18"/>
        <end position="30"/>
    </location>
</feature>
<feature type="region of interest" description="Disordered" evidence="1">
    <location>
        <begin position="106"/>
        <end position="157"/>
    </location>
</feature>
<comment type="caution">
    <text evidence="2">The sequence shown here is derived from an EMBL/GenBank/DDBJ whole genome shotgun (WGS) entry which is preliminary data.</text>
</comment>
<feature type="compositionally biased region" description="Polar residues" evidence="1">
    <location>
        <begin position="136"/>
        <end position="157"/>
    </location>
</feature>
<accession>A0AAD9C1W8</accession>
<name>A0AAD9C1W8_DISEL</name>
<organism evidence="2 3">
    <name type="scientific">Dissostichus eleginoides</name>
    <name type="common">Patagonian toothfish</name>
    <name type="synonym">Dissostichus amissus</name>
    <dbReference type="NCBI Taxonomy" id="100907"/>
    <lineage>
        <taxon>Eukaryota</taxon>
        <taxon>Metazoa</taxon>
        <taxon>Chordata</taxon>
        <taxon>Craniata</taxon>
        <taxon>Vertebrata</taxon>
        <taxon>Euteleostomi</taxon>
        <taxon>Actinopterygii</taxon>
        <taxon>Neopterygii</taxon>
        <taxon>Teleostei</taxon>
        <taxon>Neoteleostei</taxon>
        <taxon>Acanthomorphata</taxon>
        <taxon>Eupercaria</taxon>
        <taxon>Perciformes</taxon>
        <taxon>Notothenioidei</taxon>
        <taxon>Nototheniidae</taxon>
        <taxon>Dissostichus</taxon>
    </lineage>
</organism>
<sequence>MAEIAATVTSLWEGGAEQMEREKEWEEAAERVGTNHPHARDYVTVQTEGIPAKPRPAAAALISSTSVKGQTSPCGETEAFVGHLETTNAEDKRQQLCRSEDFVCLSGTKTTDTPPRSSVTGVESFNKTLDSPPETELSNSQRAGQLTQAGSVTGVTK</sequence>
<feature type="region of interest" description="Disordered" evidence="1">
    <location>
        <begin position="1"/>
        <end position="40"/>
    </location>
</feature>
<evidence type="ECO:0000313" key="3">
    <source>
        <dbReference type="Proteomes" id="UP001228049"/>
    </source>
</evidence>
<feature type="compositionally biased region" description="Polar residues" evidence="1">
    <location>
        <begin position="107"/>
        <end position="129"/>
    </location>
</feature>